<dbReference type="GO" id="GO:0031072">
    <property type="term" value="F:heat shock protein binding"/>
    <property type="evidence" value="ECO:0007669"/>
    <property type="project" value="InterPro"/>
</dbReference>
<evidence type="ECO:0000256" key="7">
    <source>
        <dbReference type="SAM" id="MobiDB-lite"/>
    </source>
</evidence>
<dbReference type="FunFam" id="2.10.230.10:FF:000002">
    <property type="entry name" value="Molecular chaperone DnaJ"/>
    <property type="match status" value="1"/>
</dbReference>
<dbReference type="GO" id="GO:0009535">
    <property type="term" value="C:chloroplast thylakoid membrane"/>
    <property type="evidence" value="ECO:0007669"/>
    <property type="project" value="TreeGrafter"/>
</dbReference>
<keyword evidence="4 6" id="KW-0862">Zinc</keyword>
<dbReference type="CDD" id="cd10719">
    <property type="entry name" value="DnaJ_zf"/>
    <property type="match status" value="1"/>
</dbReference>
<dbReference type="KEGG" id="pda:103695837"/>
<dbReference type="SUPFAM" id="SSF57938">
    <property type="entry name" value="DnaJ/Hsp40 cysteine-rich domain"/>
    <property type="match status" value="1"/>
</dbReference>
<reference evidence="11" key="2">
    <citation type="submission" date="2025-08" db="UniProtKB">
        <authorList>
            <consortium name="RefSeq"/>
        </authorList>
    </citation>
    <scope>IDENTIFICATION</scope>
    <source>
        <tissue evidence="11">Young leaves</tissue>
    </source>
</reference>
<feature type="compositionally biased region" description="Basic residues" evidence="7">
    <location>
        <begin position="458"/>
        <end position="472"/>
    </location>
</feature>
<dbReference type="SUPFAM" id="SSF49493">
    <property type="entry name" value="HSP40/DnaJ peptide-binding domain"/>
    <property type="match status" value="2"/>
</dbReference>
<sequence length="553" mass="60607">MAVLHLPATGLPSFPSKPSFPIGRLSFFLPSSPARRSRLAASASSFFSGGGLRFSGGDSMFFRTRWSFSRHRRGGLVRAKVSDFYATLNVSRNATLQEIKSAYRNLARKYHPDMNKSPGAEEKFKEISAAYEVLSDDEKRSLYDRYGEAGLQGEYGGDGVGPQGVDPFEVFSAFFGDSDGLFGDPGGIHFDTKFNRSQGLDIRYDLSLSFEESIFGGRRELNVTRFETCDNCNGTGAKSSNCIKTCTECKGRGGVMKTQRTPFGIVSQVSTCSKCGGDGKTITDQCKSCSGDGRVQTKRCVRVDIPAGVNDGYTVQVQGEGSIDKKRGIAGDLYLFIRVNEKPGIQRKGLNLYSDVSIDYTEAILGTTVKVETIQGYRDLQIPSGTQPGETLKLSNMGVPNIKRPSVRGDHHFTVRVEIPKNISDAERSLVEELASLRATEFSSIRSRGMRNNDIKKQKTRKRQNHSSRKRTKDSLWSSIRNLFGGNQTRTGFASFSVQPLAPAWTPGADPSLAISLSVVVVTCILSVVCRTGCSSFSRQSNVSTQDRMIKGR</sequence>
<dbReference type="HAMAP" id="MF_01152">
    <property type="entry name" value="DnaJ"/>
    <property type="match status" value="1"/>
</dbReference>
<keyword evidence="1 6" id="KW-0479">Metal-binding</keyword>
<dbReference type="InterPro" id="IPR002939">
    <property type="entry name" value="DnaJ_C"/>
</dbReference>
<dbReference type="FunFam" id="1.10.287.110:FF:000037">
    <property type="entry name" value="Chaperone protein dnaJ A6 chloroplastic"/>
    <property type="match status" value="1"/>
</dbReference>
<evidence type="ECO:0000259" key="8">
    <source>
        <dbReference type="PROSITE" id="PS50076"/>
    </source>
</evidence>
<evidence type="ECO:0000256" key="3">
    <source>
        <dbReference type="ARBA" id="ARBA00022771"/>
    </source>
</evidence>
<dbReference type="InterPro" id="IPR001623">
    <property type="entry name" value="DnaJ_domain"/>
</dbReference>
<dbReference type="Pfam" id="PF00684">
    <property type="entry name" value="DnaJ_CXXCXGXG"/>
    <property type="match status" value="1"/>
</dbReference>
<evidence type="ECO:0000256" key="1">
    <source>
        <dbReference type="ARBA" id="ARBA00022723"/>
    </source>
</evidence>
<feature type="domain" description="CR-type" evidence="9">
    <location>
        <begin position="216"/>
        <end position="298"/>
    </location>
</feature>
<evidence type="ECO:0000259" key="9">
    <source>
        <dbReference type="PROSITE" id="PS51188"/>
    </source>
</evidence>
<dbReference type="Gene3D" id="2.60.260.20">
    <property type="entry name" value="Urease metallochaperone UreE, N-terminal domain"/>
    <property type="match status" value="2"/>
</dbReference>
<dbReference type="PROSITE" id="PS51188">
    <property type="entry name" value="ZF_CR"/>
    <property type="match status" value="1"/>
</dbReference>
<evidence type="ECO:0000256" key="4">
    <source>
        <dbReference type="ARBA" id="ARBA00022833"/>
    </source>
</evidence>
<feature type="zinc finger region" description="CR-type" evidence="6">
    <location>
        <begin position="216"/>
        <end position="298"/>
    </location>
</feature>
<dbReference type="Gene3D" id="2.10.230.10">
    <property type="entry name" value="Heat shock protein DnaJ, cysteine-rich domain"/>
    <property type="match status" value="1"/>
</dbReference>
<dbReference type="NCBIfam" id="NF008035">
    <property type="entry name" value="PRK10767.1"/>
    <property type="match status" value="1"/>
</dbReference>
<dbReference type="GO" id="GO:0008270">
    <property type="term" value="F:zinc ion binding"/>
    <property type="evidence" value="ECO:0007669"/>
    <property type="project" value="UniProtKB-KW"/>
</dbReference>
<evidence type="ECO:0000256" key="2">
    <source>
        <dbReference type="ARBA" id="ARBA00022737"/>
    </source>
</evidence>
<dbReference type="GeneID" id="103695837"/>
<protein>
    <submittedName>
        <fullName evidence="11">Chaperone protein DnaJ</fullName>
    </submittedName>
</protein>
<dbReference type="PRINTS" id="PR00625">
    <property type="entry name" value="JDOMAIN"/>
</dbReference>
<dbReference type="InterPro" id="IPR001305">
    <property type="entry name" value="HSP_DnaJ_Cys-rich_dom"/>
</dbReference>
<proteinExistence type="inferred from homology"/>
<dbReference type="PANTHER" id="PTHR43096">
    <property type="entry name" value="DNAJ HOMOLOG 1, MITOCHONDRIAL-RELATED"/>
    <property type="match status" value="1"/>
</dbReference>
<dbReference type="RefSeq" id="XP_008775486.2">
    <property type="nucleotide sequence ID" value="XM_008777264.3"/>
</dbReference>
<name>A0A8B7BFL7_PHODC</name>
<dbReference type="GO" id="GO:0009408">
    <property type="term" value="P:response to heat"/>
    <property type="evidence" value="ECO:0007669"/>
    <property type="project" value="InterPro"/>
</dbReference>
<dbReference type="InterPro" id="IPR036869">
    <property type="entry name" value="J_dom_sf"/>
</dbReference>
<dbReference type="PROSITE" id="PS00636">
    <property type="entry name" value="DNAJ_1"/>
    <property type="match status" value="1"/>
</dbReference>
<dbReference type="GO" id="GO:0051082">
    <property type="term" value="F:unfolded protein binding"/>
    <property type="evidence" value="ECO:0007669"/>
    <property type="project" value="InterPro"/>
</dbReference>
<organism evidence="10 11">
    <name type="scientific">Phoenix dactylifera</name>
    <name type="common">Date palm</name>
    <dbReference type="NCBI Taxonomy" id="42345"/>
    <lineage>
        <taxon>Eukaryota</taxon>
        <taxon>Viridiplantae</taxon>
        <taxon>Streptophyta</taxon>
        <taxon>Embryophyta</taxon>
        <taxon>Tracheophyta</taxon>
        <taxon>Spermatophyta</taxon>
        <taxon>Magnoliopsida</taxon>
        <taxon>Liliopsida</taxon>
        <taxon>Arecaceae</taxon>
        <taxon>Coryphoideae</taxon>
        <taxon>Phoeniceae</taxon>
        <taxon>Phoenix</taxon>
    </lineage>
</organism>
<dbReference type="Pfam" id="PF01556">
    <property type="entry name" value="DnaJ_C"/>
    <property type="match status" value="1"/>
</dbReference>
<feature type="region of interest" description="Disordered" evidence="7">
    <location>
        <begin position="448"/>
        <end position="474"/>
    </location>
</feature>
<evidence type="ECO:0000256" key="5">
    <source>
        <dbReference type="ARBA" id="ARBA00023186"/>
    </source>
</evidence>
<gene>
    <name evidence="11" type="primary">LOC103695837</name>
</gene>
<dbReference type="Pfam" id="PF00226">
    <property type="entry name" value="DnaJ"/>
    <property type="match status" value="1"/>
</dbReference>
<evidence type="ECO:0000313" key="11">
    <source>
        <dbReference type="RefSeq" id="XP_008775486.2"/>
    </source>
</evidence>
<dbReference type="AlphaFoldDB" id="A0A8B7BFL7"/>
<dbReference type="InterPro" id="IPR036410">
    <property type="entry name" value="HSP_DnaJ_Cys-rich_dom_sf"/>
</dbReference>
<dbReference type="CDD" id="cd06257">
    <property type="entry name" value="DnaJ"/>
    <property type="match status" value="1"/>
</dbReference>
<dbReference type="CDD" id="cd10747">
    <property type="entry name" value="DnaJ_C"/>
    <property type="match status" value="1"/>
</dbReference>
<keyword evidence="2" id="KW-0677">Repeat</keyword>
<dbReference type="Gene3D" id="1.10.287.110">
    <property type="entry name" value="DnaJ domain"/>
    <property type="match status" value="1"/>
</dbReference>
<dbReference type="GO" id="GO:0005783">
    <property type="term" value="C:endoplasmic reticulum"/>
    <property type="evidence" value="ECO:0007669"/>
    <property type="project" value="UniProtKB-ARBA"/>
</dbReference>
<dbReference type="SMART" id="SM00271">
    <property type="entry name" value="DnaJ"/>
    <property type="match status" value="1"/>
</dbReference>
<evidence type="ECO:0000256" key="6">
    <source>
        <dbReference type="PROSITE-ProRule" id="PRU00546"/>
    </source>
</evidence>
<dbReference type="GO" id="GO:0005524">
    <property type="term" value="F:ATP binding"/>
    <property type="evidence" value="ECO:0007669"/>
    <property type="project" value="InterPro"/>
</dbReference>
<feature type="domain" description="J" evidence="8">
    <location>
        <begin position="83"/>
        <end position="147"/>
    </location>
</feature>
<dbReference type="Proteomes" id="UP000228380">
    <property type="component" value="Chromosome 8"/>
</dbReference>
<accession>A0A8B7BFL7</accession>
<dbReference type="SUPFAM" id="SSF46565">
    <property type="entry name" value="Chaperone J-domain"/>
    <property type="match status" value="1"/>
</dbReference>
<dbReference type="FunFam" id="2.60.260.20:FF:000005">
    <property type="entry name" value="Chaperone protein dnaJ 1, mitochondrial"/>
    <property type="match status" value="1"/>
</dbReference>
<dbReference type="OrthoDB" id="10256793at2759"/>
<evidence type="ECO:0000313" key="10">
    <source>
        <dbReference type="Proteomes" id="UP000228380"/>
    </source>
</evidence>
<reference evidence="10" key="1">
    <citation type="journal article" date="2019" name="Nat. Commun.">
        <title>Genome-wide association mapping of date palm fruit traits.</title>
        <authorList>
            <person name="Hazzouri K.M."/>
            <person name="Gros-Balthazard M."/>
            <person name="Flowers J.M."/>
            <person name="Copetti D."/>
            <person name="Lemansour A."/>
            <person name="Lebrun M."/>
            <person name="Masmoudi K."/>
            <person name="Ferrand S."/>
            <person name="Dhar M.I."/>
            <person name="Fresquez Z.A."/>
            <person name="Rosas U."/>
            <person name="Zhang J."/>
            <person name="Talag J."/>
            <person name="Lee S."/>
            <person name="Kudrna D."/>
            <person name="Powell R.F."/>
            <person name="Leitch I.J."/>
            <person name="Krueger R.R."/>
            <person name="Wing R.A."/>
            <person name="Amiri K.M.A."/>
            <person name="Purugganan M.D."/>
        </authorList>
    </citation>
    <scope>NUCLEOTIDE SEQUENCE [LARGE SCALE GENOMIC DNA]</scope>
    <source>
        <strain evidence="10">cv. Khalas</strain>
    </source>
</reference>
<dbReference type="InterPro" id="IPR012724">
    <property type="entry name" value="DnaJ"/>
</dbReference>
<dbReference type="GO" id="GO:0042026">
    <property type="term" value="P:protein refolding"/>
    <property type="evidence" value="ECO:0007669"/>
    <property type="project" value="TreeGrafter"/>
</dbReference>
<dbReference type="NCBIfam" id="TIGR02349">
    <property type="entry name" value="DnaJ_bact"/>
    <property type="match status" value="1"/>
</dbReference>
<dbReference type="PROSITE" id="PS50076">
    <property type="entry name" value="DNAJ_2"/>
    <property type="match status" value="1"/>
</dbReference>
<dbReference type="InterPro" id="IPR018253">
    <property type="entry name" value="DnaJ_domain_CS"/>
</dbReference>
<keyword evidence="5" id="KW-0143">Chaperone</keyword>
<dbReference type="InterPro" id="IPR008971">
    <property type="entry name" value="HSP40/DnaJ_pept-bd"/>
</dbReference>
<keyword evidence="3 6" id="KW-0863">Zinc-finger</keyword>
<dbReference type="PANTHER" id="PTHR43096:SF26">
    <property type="entry name" value="CR-TYPE DOMAIN-CONTAINING PROTEIN"/>
    <property type="match status" value="1"/>
</dbReference>
<keyword evidence="10" id="KW-1185">Reference proteome</keyword>